<evidence type="ECO:0000313" key="2">
    <source>
        <dbReference type="EMBL" id="QBI54773.1"/>
    </source>
</evidence>
<feature type="transmembrane region" description="Helical" evidence="1">
    <location>
        <begin position="53"/>
        <end position="70"/>
    </location>
</feature>
<keyword evidence="1" id="KW-1133">Transmembrane helix</keyword>
<protein>
    <submittedName>
        <fullName evidence="2">Uncharacterized protein</fullName>
    </submittedName>
</protein>
<keyword evidence="1" id="KW-0472">Membrane</keyword>
<dbReference type="KEGG" id="strr:EKD16_14975"/>
<dbReference type="EMBL" id="CP036455">
    <property type="protein sequence ID" value="QBI54773.1"/>
    <property type="molecule type" value="Genomic_DNA"/>
</dbReference>
<keyword evidence="3" id="KW-1185">Reference proteome</keyword>
<organism evidence="2 3">
    <name type="scientific">Streptomonospora litoralis</name>
    <dbReference type="NCBI Taxonomy" id="2498135"/>
    <lineage>
        <taxon>Bacteria</taxon>
        <taxon>Bacillati</taxon>
        <taxon>Actinomycetota</taxon>
        <taxon>Actinomycetes</taxon>
        <taxon>Streptosporangiales</taxon>
        <taxon>Nocardiopsidaceae</taxon>
        <taxon>Streptomonospora</taxon>
    </lineage>
</organism>
<gene>
    <name evidence="2" type="ORF">EKD16_14975</name>
</gene>
<feature type="transmembrane region" description="Helical" evidence="1">
    <location>
        <begin position="82"/>
        <end position="107"/>
    </location>
</feature>
<proteinExistence type="predicted"/>
<keyword evidence="1" id="KW-0812">Transmembrane</keyword>
<dbReference type="AlphaFoldDB" id="A0A4P6Q2M7"/>
<name>A0A4P6Q2M7_9ACTN</name>
<reference evidence="2 3" key="1">
    <citation type="submission" date="2019-02" db="EMBL/GenBank/DDBJ databases">
        <authorList>
            <person name="Khodamoradi S."/>
            <person name="Hahnke R.L."/>
            <person name="Kaempfer P."/>
            <person name="Schumann P."/>
            <person name="Rohde M."/>
            <person name="Steinert M."/>
            <person name="Luzhetskyy A."/>
            <person name="Wink J."/>
            <person name="Ruckert C."/>
        </authorList>
    </citation>
    <scope>NUCLEOTIDE SEQUENCE [LARGE SCALE GENOMIC DNA]</scope>
    <source>
        <strain evidence="2 3">M2</strain>
    </source>
</reference>
<evidence type="ECO:0000313" key="3">
    <source>
        <dbReference type="Proteomes" id="UP000292235"/>
    </source>
</evidence>
<dbReference type="Proteomes" id="UP000292235">
    <property type="component" value="Chromosome"/>
</dbReference>
<accession>A0A4P6Q2M7</accession>
<evidence type="ECO:0000256" key="1">
    <source>
        <dbReference type="SAM" id="Phobius"/>
    </source>
</evidence>
<sequence length="117" mass="12165">MVAGFAVSLGLAIAIGFSADMTMITRLGSSDEPHSDAEMIAAIDVLWGLRRPVALLLPTVLGIIAIVKAVQSRRTEGPSASSVMAILLAVSGPFITTVVFVAFYTFGVHTALMAGDM</sequence>